<organism evidence="5 6">
    <name type="scientific">Pendulispora brunnea</name>
    <dbReference type="NCBI Taxonomy" id="2905690"/>
    <lineage>
        <taxon>Bacteria</taxon>
        <taxon>Pseudomonadati</taxon>
        <taxon>Myxococcota</taxon>
        <taxon>Myxococcia</taxon>
        <taxon>Myxococcales</taxon>
        <taxon>Sorangiineae</taxon>
        <taxon>Pendulisporaceae</taxon>
        <taxon>Pendulispora</taxon>
    </lineage>
</organism>
<evidence type="ECO:0000256" key="1">
    <source>
        <dbReference type="SAM" id="MobiDB-lite"/>
    </source>
</evidence>
<sequence length="446" mass="46973">MALLVAVLAWAFAVRPAYAFTPPKIAGHVTDAAGKLSDGDRRALNEKLAAYRAKTKNEIAVFIVRSLEGETIDDVAYATFNAWKIGVAGKDNGVLLVIAPNERRVRIETGKGIGDKVTDLQANDIIRSRIGPRLKQEQFREAIDDGTSALMALLDGKSAPSAAPTASATSTSTASTAAAETPPAAAPTPPPLNEKAKYRLTSYFTDENSLLEGALRASYDAETAASVKAGKKAIGVLVLPRTEEEPIGRIHVDASTPDGVIAVLLVRPSTNEVYVRDIAFPAYDEYRTAMVGVEGAIEEQLRAGRAEEGIRTGVRSLLELSTRDAEKRARRAAAVAERAHKENVSDGIFLGTLATLFLGITVLGIRASRRKPQTNSRESTSSSSSSESSSGFSTYTPPTPPTFTSAFDSFPSSTSPAPTVDTSPRVDTSYSGGGGTSGGGGSSDSY</sequence>
<feature type="region of interest" description="Disordered" evidence="1">
    <location>
        <begin position="161"/>
        <end position="192"/>
    </location>
</feature>
<protein>
    <submittedName>
        <fullName evidence="5">TPM domain-containing protein</fullName>
    </submittedName>
</protein>
<keyword evidence="2" id="KW-0472">Membrane</keyword>
<evidence type="ECO:0000256" key="2">
    <source>
        <dbReference type="SAM" id="Phobius"/>
    </source>
</evidence>
<dbReference type="RefSeq" id="WP_394848527.1">
    <property type="nucleotide sequence ID" value="NZ_CP089982.1"/>
</dbReference>
<feature type="compositionally biased region" description="Low complexity" evidence="1">
    <location>
        <begin position="376"/>
        <end position="419"/>
    </location>
</feature>
<keyword evidence="2" id="KW-1133">Transmembrane helix</keyword>
<feature type="compositionally biased region" description="Low complexity" evidence="1">
    <location>
        <begin position="161"/>
        <end position="183"/>
    </location>
</feature>
<accession>A0ABZ2KIP2</accession>
<feature type="transmembrane region" description="Helical" evidence="2">
    <location>
        <begin position="348"/>
        <end position="367"/>
    </location>
</feature>
<feature type="signal peptide" evidence="3">
    <location>
        <begin position="1"/>
        <end position="19"/>
    </location>
</feature>
<gene>
    <name evidence="5" type="ORF">LZC95_13840</name>
</gene>
<dbReference type="EMBL" id="CP089982">
    <property type="protein sequence ID" value="WXA97909.1"/>
    <property type="molecule type" value="Genomic_DNA"/>
</dbReference>
<dbReference type="Proteomes" id="UP001379533">
    <property type="component" value="Chromosome"/>
</dbReference>
<feature type="chain" id="PRO_5046291507" evidence="3">
    <location>
        <begin position="20"/>
        <end position="446"/>
    </location>
</feature>
<evidence type="ECO:0000259" key="4">
    <source>
        <dbReference type="Pfam" id="PF04536"/>
    </source>
</evidence>
<dbReference type="PANTHER" id="PTHR30373:SF2">
    <property type="entry name" value="UPF0603 PROTEIN YGCG"/>
    <property type="match status" value="1"/>
</dbReference>
<evidence type="ECO:0000256" key="3">
    <source>
        <dbReference type="SAM" id="SignalP"/>
    </source>
</evidence>
<proteinExistence type="predicted"/>
<feature type="region of interest" description="Disordered" evidence="1">
    <location>
        <begin position="369"/>
        <end position="446"/>
    </location>
</feature>
<evidence type="ECO:0000313" key="5">
    <source>
        <dbReference type="EMBL" id="WXA97909.1"/>
    </source>
</evidence>
<dbReference type="PANTHER" id="PTHR30373">
    <property type="entry name" value="UPF0603 PROTEIN YGCG"/>
    <property type="match status" value="1"/>
</dbReference>
<dbReference type="Pfam" id="PF04536">
    <property type="entry name" value="TPM_phosphatase"/>
    <property type="match status" value="1"/>
</dbReference>
<reference evidence="5 6" key="1">
    <citation type="submission" date="2021-12" db="EMBL/GenBank/DDBJ databases">
        <title>Discovery of the Pendulisporaceae a myxobacterial family with distinct sporulation behavior and unique specialized metabolism.</title>
        <authorList>
            <person name="Garcia R."/>
            <person name="Popoff A."/>
            <person name="Bader C.D."/>
            <person name="Loehr J."/>
            <person name="Walesch S."/>
            <person name="Walt C."/>
            <person name="Boldt J."/>
            <person name="Bunk B."/>
            <person name="Haeckl F.J.F.P.J."/>
            <person name="Gunesch A.P."/>
            <person name="Birkelbach J."/>
            <person name="Nuebel U."/>
            <person name="Pietschmann T."/>
            <person name="Bach T."/>
            <person name="Mueller R."/>
        </authorList>
    </citation>
    <scope>NUCLEOTIDE SEQUENCE [LARGE SCALE GENOMIC DNA]</scope>
    <source>
        <strain evidence="5 6">MSr12523</strain>
    </source>
</reference>
<keyword evidence="6" id="KW-1185">Reference proteome</keyword>
<evidence type="ECO:0000313" key="6">
    <source>
        <dbReference type="Proteomes" id="UP001379533"/>
    </source>
</evidence>
<name>A0ABZ2KIP2_9BACT</name>
<feature type="compositionally biased region" description="Gly residues" evidence="1">
    <location>
        <begin position="431"/>
        <end position="446"/>
    </location>
</feature>
<feature type="domain" description="TPM" evidence="4">
    <location>
        <begin position="29"/>
        <end position="152"/>
    </location>
</feature>
<dbReference type="InterPro" id="IPR007621">
    <property type="entry name" value="TPM_dom"/>
</dbReference>
<keyword evidence="3" id="KW-0732">Signal</keyword>
<keyword evidence="2" id="KW-0812">Transmembrane</keyword>
<dbReference type="Gene3D" id="3.10.310.50">
    <property type="match status" value="1"/>
</dbReference>